<evidence type="ECO:0000313" key="2">
    <source>
        <dbReference type="EMBL" id="UOB17530.1"/>
    </source>
</evidence>
<dbReference type="Proteomes" id="UP000831290">
    <property type="component" value="Chromosome"/>
</dbReference>
<feature type="transmembrane region" description="Helical" evidence="1">
    <location>
        <begin position="6"/>
        <end position="24"/>
    </location>
</feature>
<name>A0A9E7CZH0_9FLAO</name>
<protein>
    <submittedName>
        <fullName evidence="2">VWA domain-containing protein</fullName>
    </submittedName>
</protein>
<keyword evidence="1" id="KW-1133">Transmembrane helix</keyword>
<dbReference type="InterPro" id="IPR036465">
    <property type="entry name" value="vWFA_dom_sf"/>
</dbReference>
<gene>
    <name evidence="2" type="ORF">MQE35_17555</name>
</gene>
<dbReference type="KEGG" id="fbm:MQE35_17555"/>
<dbReference type="RefSeq" id="WP_255843047.1">
    <property type="nucleotide sequence ID" value="NZ_CP094358.1"/>
</dbReference>
<evidence type="ECO:0000313" key="3">
    <source>
        <dbReference type="Proteomes" id="UP000831290"/>
    </source>
</evidence>
<proteinExistence type="predicted"/>
<dbReference type="SUPFAM" id="SSF53300">
    <property type="entry name" value="vWA-like"/>
    <property type="match status" value="1"/>
</dbReference>
<feature type="transmembrane region" description="Helical" evidence="1">
    <location>
        <begin position="36"/>
        <end position="54"/>
    </location>
</feature>
<keyword evidence="3" id="KW-1185">Reference proteome</keyword>
<accession>A0A9E7CZH0</accession>
<dbReference type="PANTHER" id="PTHR37947:SF1">
    <property type="entry name" value="BLL2462 PROTEIN"/>
    <property type="match status" value="1"/>
</dbReference>
<organism evidence="2 3">
    <name type="scientific">Abyssalbus ytuae</name>
    <dbReference type="NCBI Taxonomy" id="2926907"/>
    <lineage>
        <taxon>Bacteria</taxon>
        <taxon>Pseudomonadati</taxon>
        <taxon>Bacteroidota</taxon>
        <taxon>Flavobacteriia</taxon>
        <taxon>Flavobacteriales</taxon>
        <taxon>Flavobacteriaceae</taxon>
        <taxon>Abyssalbus</taxon>
    </lineage>
</organism>
<sequence>MPTKTIFFIILAAVISVLLSLFLYRINTSGSLKKKSVFIFLRFITIFSLLLLLINPQIKKVSYFVEKVNLSVVADNSSSIKFLNQQDNLNTIIDQIKKNERLNDKYNIIYYEFDNQLFNNDSLSFTGNQTNITRSLTSLQEINKGTTSPVILLTDGNQTYGDNYEYSLKNYNQPVFPVVLGDTVKHNDLKIQQLNVNRYSYLKNKFPVEVIVAYDGVGRVNTKFTISSGNNILYSKDLTFSSEENSKVLNIELPSASVGIKKYKAEIHPAGNEKNLVNNSRLFGVEVIDEKTDIAIISDILHPDLGAIRKSVESNEQRSVTFLKPNLPKTQINDYEILIIYQPNYKFKNTFETLKQLNKNFFIITGTKTDWRFLNNIQPYFDKGYSASTEEALPLLNTNFSGYVVEKEDFNNFPPLRDMLGETVFTAKNDVLLFKKIGNLETSQSLLSVVEEQGIRGALLEGEGLWRWRAQSFLDNKSFEPFDDFFGKLIQFLASRKKRERLVVDYESFYYGKSDVIISAGFFDKNYTFNPHASLQITLTNKNTGKVYGFPMLLKNNYYQVELNSLPAAEYEFTIAASAEKISKSGTFSILDFEVEKQFLNADVTKLQSLATNTKGEMFFTAKSRNLFNSLLNDERFKPVQKSKETIVPLIDWKWLLALIVLSLSAEWFLRKYNGLI</sequence>
<reference evidence="2" key="1">
    <citation type="submission" date="2022-03" db="EMBL/GenBank/DDBJ databases">
        <title>Description of Abyssus ytuae gen. nov., sp. nov., a novel member of the family Flavobacteriaceae isolated from the sediment of Mariana Trench.</title>
        <authorList>
            <person name="Zhang J."/>
            <person name="Xu X."/>
        </authorList>
    </citation>
    <scope>NUCLEOTIDE SEQUENCE</scope>
    <source>
        <strain evidence="2">MT3330</strain>
    </source>
</reference>
<dbReference type="PANTHER" id="PTHR37947">
    <property type="entry name" value="BLL2462 PROTEIN"/>
    <property type="match status" value="1"/>
</dbReference>
<dbReference type="AlphaFoldDB" id="A0A9E7CZH0"/>
<dbReference type="EMBL" id="CP094358">
    <property type="protein sequence ID" value="UOB17530.1"/>
    <property type="molecule type" value="Genomic_DNA"/>
</dbReference>
<evidence type="ECO:0000256" key="1">
    <source>
        <dbReference type="SAM" id="Phobius"/>
    </source>
</evidence>
<keyword evidence="1" id="KW-0812">Transmembrane</keyword>
<keyword evidence="1" id="KW-0472">Membrane</keyword>